<name>A0A371R5I3_9CREN</name>
<keyword evidence="3" id="KW-0408">Iron</keyword>
<dbReference type="PROSITE" id="PS51296">
    <property type="entry name" value="RIESKE"/>
    <property type="match status" value="1"/>
</dbReference>
<comment type="caution">
    <text evidence="7">The sequence shown here is derived from an EMBL/GenBank/DDBJ whole genome shotgun (WGS) entry which is preliminary data.</text>
</comment>
<keyword evidence="1" id="KW-0001">2Fe-2S</keyword>
<dbReference type="EMBL" id="NMUF01000007">
    <property type="protein sequence ID" value="RFA99337.1"/>
    <property type="molecule type" value="Genomic_DNA"/>
</dbReference>
<dbReference type="SUPFAM" id="SSF50022">
    <property type="entry name" value="ISP domain"/>
    <property type="match status" value="1"/>
</dbReference>
<evidence type="ECO:0000256" key="4">
    <source>
        <dbReference type="ARBA" id="ARBA00023014"/>
    </source>
</evidence>
<reference evidence="8 9" key="1">
    <citation type="submission" date="2017-07" db="EMBL/GenBank/DDBJ databases">
        <title>Draft genome sequence of aerobic hyperthermophilic archaea, Pyrobaculum aerophilum YKB31 and YKB32.</title>
        <authorList>
            <person name="Mochizuki T."/>
            <person name="Berliner A.J."/>
            <person name="Yoshida-Takashima Y."/>
            <person name="Takaki Y."/>
            <person name="Nunoura T."/>
            <person name="Takai K."/>
        </authorList>
    </citation>
    <scope>NUCLEOTIDE SEQUENCE [LARGE SCALE GENOMIC DNA]</scope>
    <source>
        <strain evidence="6 9">YKB31</strain>
        <strain evidence="7 8">YKB32</strain>
    </source>
</reference>
<dbReference type="Gene3D" id="2.102.10.10">
    <property type="entry name" value="Rieske [2Fe-2S] iron-sulphur domain"/>
    <property type="match status" value="1"/>
</dbReference>
<gene>
    <name evidence="6" type="ORF">CGL51_02780</name>
    <name evidence="7" type="ORF">CGL52_03965</name>
</gene>
<evidence type="ECO:0000256" key="1">
    <source>
        <dbReference type="ARBA" id="ARBA00022714"/>
    </source>
</evidence>
<sequence>MVRVKIANLGELPDKAPVPKTVGTKALVVVRDGETVYVCDGVCAHGRWLLSLGTYQNGKLICKGHGAVYDLSTGQGSLNGYPLQIRVYKTLVEKGEVYIDL</sequence>
<evidence type="ECO:0000313" key="8">
    <source>
        <dbReference type="Proteomes" id="UP000256877"/>
    </source>
</evidence>
<evidence type="ECO:0000313" key="6">
    <source>
        <dbReference type="EMBL" id="RFA97583.1"/>
    </source>
</evidence>
<proteinExistence type="predicted"/>
<keyword evidence="2" id="KW-0479">Metal-binding</keyword>
<dbReference type="OrthoDB" id="6837at2157"/>
<dbReference type="GO" id="GO:0046872">
    <property type="term" value="F:metal ion binding"/>
    <property type="evidence" value="ECO:0007669"/>
    <property type="project" value="UniProtKB-KW"/>
</dbReference>
<keyword evidence="4" id="KW-0411">Iron-sulfur</keyword>
<evidence type="ECO:0000256" key="3">
    <source>
        <dbReference type="ARBA" id="ARBA00023004"/>
    </source>
</evidence>
<organism evidence="7 8">
    <name type="scientific">Pyrobaculum aerophilum</name>
    <dbReference type="NCBI Taxonomy" id="13773"/>
    <lineage>
        <taxon>Archaea</taxon>
        <taxon>Thermoproteota</taxon>
        <taxon>Thermoprotei</taxon>
        <taxon>Thermoproteales</taxon>
        <taxon>Thermoproteaceae</taxon>
        <taxon>Pyrobaculum</taxon>
    </lineage>
</organism>
<dbReference type="InterPro" id="IPR017941">
    <property type="entry name" value="Rieske_2Fe-2S"/>
</dbReference>
<dbReference type="Proteomes" id="UP000257123">
    <property type="component" value="Unassembled WGS sequence"/>
</dbReference>
<evidence type="ECO:0000259" key="5">
    <source>
        <dbReference type="PROSITE" id="PS51296"/>
    </source>
</evidence>
<protein>
    <submittedName>
        <fullName evidence="7">(2Fe-2S)-binding protein</fullName>
    </submittedName>
</protein>
<accession>A0A371R5I3</accession>
<dbReference type="InterPro" id="IPR036922">
    <property type="entry name" value="Rieske_2Fe-2S_sf"/>
</dbReference>
<evidence type="ECO:0000256" key="2">
    <source>
        <dbReference type="ARBA" id="ARBA00022723"/>
    </source>
</evidence>
<feature type="domain" description="Rieske" evidence="5">
    <location>
        <begin position="4"/>
        <end position="99"/>
    </location>
</feature>
<dbReference type="Pfam" id="PF00355">
    <property type="entry name" value="Rieske"/>
    <property type="match status" value="1"/>
</dbReference>
<dbReference type="RefSeq" id="WP_116420606.1">
    <property type="nucleotide sequence ID" value="NZ_NMUE01000005.1"/>
</dbReference>
<dbReference type="EMBL" id="NMUE01000005">
    <property type="protein sequence ID" value="RFA97583.1"/>
    <property type="molecule type" value="Genomic_DNA"/>
</dbReference>
<dbReference type="Proteomes" id="UP000256877">
    <property type="component" value="Unassembled WGS sequence"/>
</dbReference>
<evidence type="ECO:0000313" key="7">
    <source>
        <dbReference type="EMBL" id="RFA99337.1"/>
    </source>
</evidence>
<dbReference type="AlphaFoldDB" id="A0A371R5I3"/>
<evidence type="ECO:0000313" key="9">
    <source>
        <dbReference type="Proteomes" id="UP000257123"/>
    </source>
</evidence>
<dbReference type="GO" id="GO:0051537">
    <property type="term" value="F:2 iron, 2 sulfur cluster binding"/>
    <property type="evidence" value="ECO:0007669"/>
    <property type="project" value="UniProtKB-KW"/>
</dbReference>